<evidence type="ECO:0000313" key="3">
    <source>
        <dbReference type="Proteomes" id="UP000224634"/>
    </source>
</evidence>
<feature type="compositionally biased region" description="Basic and acidic residues" evidence="1">
    <location>
        <begin position="323"/>
        <end position="337"/>
    </location>
</feature>
<feature type="region of interest" description="Disordered" evidence="1">
    <location>
        <begin position="592"/>
        <end position="642"/>
    </location>
</feature>
<dbReference type="OrthoDB" id="5333304at2759"/>
<dbReference type="AlphaFoldDB" id="A0A2B7Y2L6"/>
<accession>A0A2B7Y2L6</accession>
<dbReference type="Proteomes" id="UP000224634">
    <property type="component" value="Unassembled WGS sequence"/>
</dbReference>
<feature type="region of interest" description="Disordered" evidence="1">
    <location>
        <begin position="56"/>
        <end position="93"/>
    </location>
</feature>
<keyword evidence="3" id="KW-1185">Reference proteome</keyword>
<feature type="compositionally biased region" description="Basic and acidic residues" evidence="1">
    <location>
        <begin position="432"/>
        <end position="443"/>
    </location>
</feature>
<protein>
    <submittedName>
        <fullName evidence="2">Uncharacterized protein</fullName>
    </submittedName>
</protein>
<reference evidence="2" key="1">
    <citation type="submission" date="2017-10" db="EMBL/GenBank/DDBJ databases">
        <title>Comparative genomics in systemic dimorphic fungi from Ajellomycetaceae.</title>
        <authorList>
            <person name="Munoz J.F."/>
            <person name="Mcewen J.G."/>
            <person name="Clay O.K."/>
            <person name="Cuomo C.A."/>
        </authorList>
    </citation>
    <scope>NUCLEOTIDE SEQUENCE [LARGE SCALE GENOMIC DNA]</scope>
    <source>
        <strain evidence="2">UAMH7299</strain>
    </source>
</reference>
<organism evidence="2 3">
    <name type="scientific">Polytolypa hystricis (strain UAMH7299)</name>
    <dbReference type="NCBI Taxonomy" id="1447883"/>
    <lineage>
        <taxon>Eukaryota</taxon>
        <taxon>Fungi</taxon>
        <taxon>Dikarya</taxon>
        <taxon>Ascomycota</taxon>
        <taxon>Pezizomycotina</taxon>
        <taxon>Eurotiomycetes</taxon>
        <taxon>Eurotiomycetidae</taxon>
        <taxon>Onygenales</taxon>
        <taxon>Onygenales incertae sedis</taxon>
        <taxon>Polytolypa</taxon>
    </lineage>
</organism>
<dbReference type="STRING" id="1447883.A0A2B7Y2L6"/>
<proteinExistence type="predicted"/>
<sequence length="838" mass="94123">MPGARTQGSLNGPVAFPPDLHELQQYEQIVKIHDDIFSGQHPRLKVPQHLIRKVTPRSIQTPPLPAPVEQSTAAQPKMHPLASSAQSTPLSNGSAAAITEATGSHASATKTISEIDPIFLTKSDDLIRAEIQLQRQRIERNLRDHLDQKRLEYRQKTCLQESKPDFDVEEVLTKALELVKPISTSDIDGANANTAASDSFDENSFYSSKAPDSPQNVAQHEPVTVPNQQLHPMDIDQSDAEAHVGRANERAREYGIGHRSAEDSDMQASPFNIADKRAPMSRTPENVMVSGHSPNDNPIRDQPDVYDEPEYSPPGPDIPSSFSREEGDVIRETEPAYRRRSNGRPGDLGRQSRRNQSPPRDVRVVQNHITSPAAPQPSRVSPLAVSKVPPVTQNRHGRQPRYTDRSAAAQGSAHTSPEGPVQPLTSRKRRRIQESRDKLRMVDQARVPVSPDQPYIKPEPVSPPPLSDLPATAPLRHKQPHDRPTLIDIASPRYSPVGERRDAGPRAVVYDDRYVRHYDDGSPLEMAAPRSASRIALRRPQRDDQDLRRVASLQHIRQTEYANDYPEPVVSYQPRVVRASSYAVSDRPMPAERAQYYDEPAQPYSRRVLTREPSPPSPRYRESYADLEGDPRAMAPPPPPTRRIVVDEEGNRYIESWGTPKIAPVVNPRQARAETYGGAAPAPNGSVRAASIIEDPYRDRRYVQEMPPPPVTYRRAAEVPRGSVADRRYYDRDIEERVPAMRAASVQVVDYPRHATYVEEAPYPREEVVRMSSVRPAPPRYEEPREPLARLQSVRPTVREVSVYVDDEPRARREYAPVERAAPGYGAMRPIRDDGYYE</sequence>
<dbReference type="EMBL" id="PDNA01000058">
    <property type="protein sequence ID" value="PGH18324.1"/>
    <property type="molecule type" value="Genomic_DNA"/>
</dbReference>
<feature type="compositionally biased region" description="Polar residues" evidence="1">
    <location>
        <begin position="83"/>
        <end position="93"/>
    </location>
</feature>
<feature type="region of interest" description="Disordered" evidence="1">
    <location>
        <begin position="275"/>
        <end position="504"/>
    </location>
</feature>
<gene>
    <name evidence="2" type="ORF">AJ80_04502</name>
</gene>
<evidence type="ECO:0000313" key="2">
    <source>
        <dbReference type="EMBL" id="PGH18324.1"/>
    </source>
</evidence>
<evidence type="ECO:0000256" key="1">
    <source>
        <dbReference type="SAM" id="MobiDB-lite"/>
    </source>
</evidence>
<comment type="caution">
    <text evidence="2">The sequence shown here is derived from an EMBL/GenBank/DDBJ whole genome shotgun (WGS) entry which is preliminary data.</text>
</comment>
<name>A0A2B7Y2L6_POLH7</name>